<evidence type="ECO:0000256" key="2">
    <source>
        <dbReference type="ARBA" id="ARBA00023002"/>
    </source>
</evidence>
<evidence type="ECO:0000256" key="4">
    <source>
        <dbReference type="SAM" id="Phobius"/>
    </source>
</evidence>
<dbReference type="PANTHER" id="PTHR33365:SF11">
    <property type="entry name" value="TAT PATHWAY SIGNAL SEQUENCE"/>
    <property type="match status" value="1"/>
</dbReference>
<feature type="transmembrane region" description="Helical" evidence="4">
    <location>
        <begin position="73"/>
        <end position="96"/>
    </location>
</feature>
<name>A0A9W4UJQ5_9PLEO</name>
<dbReference type="GO" id="GO:0016491">
    <property type="term" value="F:oxidoreductase activity"/>
    <property type="evidence" value="ECO:0007669"/>
    <property type="project" value="UniProtKB-KW"/>
</dbReference>
<dbReference type="GO" id="GO:0043386">
    <property type="term" value="P:mycotoxin biosynthetic process"/>
    <property type="evidence" value="ECO:0007669"/>
    <property type="project" value="InterPro"/>
</dbReference>
<evidence type="ECO:0000256" key="1">
    <source>
        <dbReference type="ARBA" id="ARBA00004685"/>
    </source>
</evidence>
<dbReference type="EMBL" id="CAOQHR010000006">
    <property type="protein sequence ID" value="CAI6336584.1"/>
    <property type="molecule type" value="Genomic_DNA"/>
</dbReference>
<dbReference type="InterPro" id="IPR021765">
    <property type="entry name" value="UstYa-like"/>
</dbReference>
<keyword evidence="6" id="KW-1185">Reference proteome</keyword>
<dbReference type="OrthoDB" id="3687641at2759"/>
<keyword evidence="4" id="KW-1133">Transmembrane helix</keyword>
<proteinExistence type="inferred from homology"/>
<comment type="caution">
    <text evidence="5">The sequence shown here is derived from an EMBL/GenBank/DDBJ whole genome shotgun (WGS) entry which is preliminary data.</text>
</comment>
<organism evidence="5 6">
    <name type="scientific">Periconia digitata</name>
    <dbReference type="NCBI Taxonomy" id="1303443"/>
    <lineage>
        <taxon>Eukaryota</taxon>
        <taxon>Fungi</taxon>
        <taxon>Dikarya</taxon>
        <taxon>Ascomycota</taxon>
        <taxon>Pezizomycotina</taxon>
        <taxon>Dothideomycetes</taxon>
        <taxon>Pleosporomycetidae</taxon>
        <taxon>Pleosporales</taxon>
        <taxon>Massarineae</taxon>
        <taxon>Periconiaceae</taxon>
        <taxon>Periconia</taxon>
    </lineage>
</organism>
<evidence type="ECO:0000313" key="6">
    <source>
        <dbReference type="Proteomes" id="UP001152607"/>
    </source>
</evidence>
<dbReference type="PANTHER" id="PTHR33365">
    <property type="entry name" value="YALI0B05434P"/>
    <property type="match status" value="1"/>
</dbReference>
<reference evidence="5" key="1">
    <citation type="submission" date="2023-01" db="EMBL/GenBank/DDBJ databases">
        <authorList>
            <person name="Van Ghelder C."/>
            <person name="Rancurel C."/>
        </authorList>
    </citation>
    <scope>NUCLEOTIDE SEQUENCE</scope>
    <source>
        <strain evidence="5">CNCM I-4278</strain>
    </source>
</reference>
<keyword evidence="4" id="KW-0472">Membrane</keyword>
<gene>
    <name evidence="5" type="ORF">PDIGIT_LOCUS9687</name>
</gene>
<comment type="similarity">
    <text evidence="3">Belongs to the ustYa family.</text>
</comment>
<evidence type="ECO:0000256" key="3">
    <source>
        <dbReference type="ARBA" id="ARBA00035112"/>
    </source>
</evidence>
<keyword evidence="2" id="KW-0560">Oxidoreductase</keyword>
<evidence type="ECO:0000313" key="5">
    <source>
        <dbReference type="EMBL" id="CAI6336584.1"/>
    </source>
</evidence>
<evidence type="ECO:0008006" key="7">
    <source>
        <dbReference type="Google" id="ProtNLM"/>
    </source>
</evidence>
<dbReference type="Pfam" id="PF11807">
    <property type="entry name" value="UstYa"/>
    <property type="match status" value="1"/>
</dbReference>
<protein>
    <recommendedName>
        <fullName evidence="7">Tat pathway signal sequence</fullName>
    </recommendedName>
</protein>
<sequence length="271" mass="31300">MTENHVTFAWCFPREGHTLFPIRKLSWSTLPFTSYPKQIASMAPKEHQYFAVGDDDSDGSILQQHQPRPVRTLYYAVTGLTLVTAVLLGAVGGFFAGSMHSLRVSKESPPANQVPLELDPVTVKFTSNRAFLQHPSKETEELWKTLYPKDTHGLFEYPDENPERSGFAAFHQLHCVDALRRGYYQREDTIAALTENRPRPEFEHEVDEIHSLHCIEFLRQSIMCHADTTMQTEAQYHQGILAFGVEYQCKNWWQLVDWVDQRNKKFPSTKR</sequence>
<dbReference type="AlphaFoldDB" id="A0A9W4UJQ5"/>
<accession>A0A9W4UJQ5</accession>
<comment type="pathway">
    <text evidence="1">Mycotoxin biosynthesis.</text>
</comment>
<keyword evidence="4" id="KW-0812">Transmembrane</keyword>
<dbReference type="Proteomes" id="UP001152607">
    <property type="component" value="Unassembled WGS sequence"/>
</dbReference>